<organism evidence="5 6">
    <name type="scientific">Saccharopolyspora montiporae</name>
    <dbReference type="NCBI Taxonomy" id="2781240"/>
    <lineage>
        <taxon>Bacteria</taxon>
        <taxon>Bacillati</taxon>
        <taxon>Actinomycetota</taxon>
        <taxon>Actinomycetes</taxon>
        <taxon>Pseudonocardiales</taxon>
        <taxon>Pseudonocardiaceae</taxon>
        <taxon>Saccharopolyspora</taxon>
    </lineage>
</organism>
<evidence type="ECO:0000256" key="3">
    <source>
        <dbReference type="SAM" id="MobiDB-lite"/>
    </source>
</evidence>
<dbReference type="SUPFAM" id="SSF69593">
    <property type="entry name" value="Glycerol-3-phosphate (1)-acyltransferase"/>
    <property type="match status" value="1"/>
</dbReference>
<keyword evidence="2 5" id="KW-0012">Acyltransferase</keyword>
<dbReference type="GO" id="GO:0006654">
    <property type="term" value="P:phosphatidic acid biosynthetic process"/>
    <property type="evidence" value="ECO:0007669"/>
    <property type="project" value="TreeGrafter"/>
</dbReference>
<evidence type="ECO:0000256" key="1">
    <source>
        <dbReference type="ARBA" id="ARBA00022679"/>
    </source>
</evidence>
<accession>A0A929B731</accession>
<evidence type="ECO:0000313" key="5">
    <source>
        <dbReference type="EMBL" id="MBE9374432.1"/>
    </source>
</evidence>
<feature type="compositionally biased region" description="Basic and acidic residues" evidence="3">
    <location>
        <begin position="251"/>
        <end position="263"/>
    </location>
</feature>
<evidence type="ECO:0000313" key="6">
    <source>
        <dbReference type="Proteomes" id="UP000598360"/>
    </source>
</evidence>
<keyword evidence="1" id="KW-0808">Transferase</keyword>
<reference evidence="5" key="1">
    <citation type="submission" date="2020-10" db="EMBL/GenBank/DDBJ databases">
        <title>Diversity and distribution of actinomycetes associated with coral in the coast of Hainan.</title>
        <authorList>
            <person name="Li F."/>
        </authorList>
    </citation>
    <scope>NUCLEOTIDE SEQUENCE</scope>
    <source>
        <strain evidence="5">HNM0983</strain>
    </source>
</reference>
<proteinExistence type="predicted"/>
<feature type="region of interest" description="Disordered" evidence="3">
    <location>
        <begin position="232"/>
        <end position="263"/>
    </location>
</feature>
<protein>
    <submittedName>
        <fullName evidence="5">1-acyl-sn-glycerol-3-phosphate acyltransferase</fullName>
    </submittedName>
</protein>
<gene>
    <name evidence="5" type="ORF">IQ251_08205</name>
</gene>
<dbReference type="RefSeq" id="WP_193927863.1">
    <property type="nucleotide sequence ID" value="NZ_JADEYC010000012.1"/>
</dbReference>
<dbReference type="CDD" id="cd07989">
    <property type="entry name" value="LPLAT_AGPAT-like"/>
    <property type="match status" value="1"/>
</dbReference>
<dbReference type="AlphaFoldDB" id="A0A929B731"/>
<dbReference type="GO" id="GO:0005886">
    <property type="term" value="C:plasma membrane"/>
    <property type="evidence" value="ECO:0007669"/>
    <property type="project" value="TreeGrafter"/>
</dbReference>
<comment type="caution">
    <text evidence="5">The sequence shown here is derived from an EMBL/GenBank/DDBJ whole genome shotgun (WGS) entry which is preliminary data.</text>
</comment>
<sequence>MAEPRSLRRQRRRTSEKAKGTGKFWLGLARVVFYPATGLLARTRVTGLHNVPADGPALVVLNHVSHLDPVFDAVAVHRGARVPRFLAKSSLWKVPVLGGVLTGVDQIPVHRGSTDARRSLQAAHDALQRGKVLIIYPDGTITKDPTGWPMNPKLGVAQLALRNDVPVIPAARWGTRDIYDGYNKRFRPFPRKQVTYAFGEPLDLEQYRGGEHDTAVLREVARLAMSRSRELLGGIRGEQPPEAFYSPARKGAADQARDDDGAA</sequence>
<dbReference type="Proteomes" id="UP000598360">
    <property type="component" value="Unassembled WGS sequence"/>
</dbReference>
<feature type="domain" description="Phospholipid/glycerol acyltransferase" evidence="4">
    <location>
        <begin position="57"/>
        <end position="175"/>
    </location>
</feature>
<dbReference type="GO" id="GO:0003841">
    <property type="term" value="F:1-acylglycerol-3-phosphate O-acyltransferase activity"/>
    <property type="evidence" value="ECO:0007669"/>
    <property type="project" value="TreeGrafter"/>
</dbReference>
<dbReference type="InterPro" id="IPR002123">
    <property type="entry name" value="Plipid/glycerol_acylTrfase"/>
</dbReference>
<dbReference type="SMART" id="SM00563">
    <property type="entry name" value="PlsC"/>
    <property type="match status" value="1"/>
</dbReference>
<dbReference type="PANTHER" id="PTHR10434">
    <property type="entry name" value="1-ACYL-SN-GLYCEROL-3-PHOSPHATE ACYLTRANSFERASE"/>
    <property type="match status" value="1"/>
</dbReference>
<dbReference type="EMBL" id="JADEYC010000012">
    <property type="protein sequence ID" value="MBE9374432.1"/>
    <property type="molecule type" value="Genomic_DNA"/>
</dbReference>
<dbReference type="Pfam" id="PF01553">
    <property type="entry name" value="Acyltransferase"/>
    <property type="match status" value="1"/>
</dbReference>
<name>A0A929B731_9PSEU</name>
<keyword evidence="6" id="KW-1185">Reference proteome</keyword>
<dbReference type="PANTHER" id="PTHR10434:SF55">
    <property type="entry name" value="POSSIBLE ACYLTRANSFERASE"/>
    <property type="match status" value="1"/>
</dbReference>
<evidence type="ECO:0000259" key="4">
    <source>
        <dbReference type="SMART" id="SM00563"/>
    </source>
</evidence>
<evidence type="ECO:0000256" key="2">
    <source>
        <dbReference type="ARBA" id="ARBA00023315"/>
    </source>
</evidence>